<dbReference type="Gene3D" id="1.10.10.10">
    <property type="entry name" value="Winged helix-like DNA-binding domain superfamily/Winged helix DNA-binding domain"/>
    <property type="match status" value="1"/>
</dbReference>
<dbReference type="InterPro" id="IPR013324">
    <property type="entry name" value="RNA_pol_sigma_r3/r4-like"/>
</dbReference>
<dbReference type="PATRIC" id="fig|1736674.3.peg.382"/>
<accession>A0A0N7HY12</accession>
<evidence type="ECO:0008006" key="9">
    <source>
        <dbReference type="Google" id="ProtNLM"/>
    </source>
</evidence>
<feature type="domain" description="RNA polymerase sigma-70 region 2" evidence="5">
    <location>
        <begin position="14"/>
        <end position="74"/>
    </location>
</feature>
<dbReference type="CDD" id="cd06171">
    <property type="entry name" value="Sigma70_r4"/>
    <property type="match status" value="1"/>
</dbReference>
<dbReference type="Pfam" id="PF04542">
    <property type="entry name" value="Sigma70_r2"/>
    <property type="match status" value="1"/>
</dbReference>
<reference evidence="7 8" key="1">
    <citation type="submission" date="2015-10" db="EMBL/GenBank/DDBJ databases">
        <authorList>
            <person name="Gilbert D.G."/>
        </authorList>
    </citation>
    <scope>NUCLEOTIDE SEQUENCE [LARGE SCALE GENOMIC DNA]</scope>
    <source>
        <strain evidence="8">HZ-22</strain>
    </source>
</reference>
<dbReference type="STRING" id="1736674.APS56_01830"/>
<evidence type="ECO:0000256" key="3">
    <source>
        <dbReference type="ARBA" id="ARBA00023082"/>
    </source>
</evidence>
<dbReference type="EMBL" id="CP012898">
    <property type="protein sequence ID" value="ALJ03966.1"/>
    <property type="molecule type" value="Genomic_DNA"/>
</dbReference>
<evidence type="ECO:0000259" key="5">
    <source>
        <dbReference type="Pfam" id="PF04542"/>
    </source>
</evidence>
<proteinExistence type="inferred from homology"/>
<dbReference type="InterPro" id="IPR013249">
    <property type="entry name" value="RNA_pol_sigma70_r4_t2"/>
</dbReference>
<dbReference type="AlphaFoldDB" id="A0A0N7HY12"/>
<dbReference type="InterPro" id="IPR014284">
    <property type="entry name" value="RNA_pol_sigma-70_dom"/>
</dbReference>
<comment type="similarity">
    <text evidence="1">Belongs to the sigma-70 factor family. ECF subfamily.</text>
</comment>
<evidence type="ECO:0000256" key="2">
    <source>
        <dbReference type="ARBA" id="ARBA00023015"/>
    </source>
</evidence>
<dbReference type="OrthoDB" id="9795666at2"/>
<dbReference type="InterPro" id="IPR007627">
    <property type="entry name" value="RNA_pol_sigma70_r2"/>
</dbReference>
<keyword evidence="8" id="KW-1185">Reference proteome</keyword>
<dbReference type="KEGG" id="ahz:APS56_01830"/>
<dbReference type="PANTHER" id="PTHR43133">
    <property type="entry name" value="RNA POLYMERASE ECF-TYPE SIGMA FACTO"/>
    <property type="match status" value="1"/>
</dbReference>
<dbReference type="GO" id="GO:0006352">
    <property type="term" value="P:DNA-templated transcription initiation"/>
    <property type="evidence" value="ECO:0007669"/>
    <property type="project" value="InterPro"/>
</dbReference>
<gene>
    <name evidence="7" type="ORF">APS56_01830</name>
</gene>
<dbReference type="Proteomes" id="UP000057981">
    <property type="component" value="Chromosome"/>
</dbReference>
<dbReference type="RefSeq" id="WP_054724223.1">
    <property type="nucleotide sequence ID" value="NZ_CP012898.1"/>
</dbReference>
<dbReference type="GO" id="GO:0003677">
    <property type="term" value="F:DNA binding"/>
    <property type="evidence" value="ECO:0007669"/>
    <property type="project" value="InterPro"/>
</dbReference>
<evidence type="ECO:0000256" key="1">
    <source>
        <dbReference type="ARBA" id="ARBA00010641"/>
    </source>
</evidence>
<organism evidence="7 8">
    <name type="scientific">Pseudalgibacter alginicilyticus</name>
    <dbReference type="NCBI Taxonomy" id="1736674"/>
    <lineage>
        <taxon>Bacteria</taxon>
        <taxon>Pseudomonadati</taxon>
        <taxon>Bacteroidota</taxon>
        <taxon>Flavobacteriia</taxon>
        <taxon>Flavobacteriales</taxon>
        <taxon>Flavobacteriaceae</taxon>
        <taxon>Pseudalgibacter</taxon>
    </lineage>
</organism>
<dbReference type="InterPro" id="IPR013325">
    <property type="entry name" value="RNA_pol_sigma_r2"/>
</dbReference>
<evidence type="ECO:0000256" key="4">
    <source>
        <dbReference type="ARBA" id="ARBA00023163"/>
    </source>
</evidence>
<evidence type="ECO:0000313" key="7">
    <source>
        <dbReference type="EMBL" id="ALJ03966.1"/>
    </source>
</evidence>
<dbReference type="Pfam" id="PF08281">
    <property type="entry name" value="Sigma70_r4_2"/>
    <property type="match status" value="1"/>
</dbReference>
<dbReference type="GO" id="GO:0016987">
    <property type="term" value="F:sigma factor activity"/>
    <property type="evidence" value="ECO:0007669"/>
    <property type="project" value="UniProtKB-KW"/>
</dbReference>
<keyword evidence="3" id="KW-0731">Sigma factor</keyword>
<keyword evidence="4" id="KW-0804">Transcription</keyword>
<dbReference type="SUPFAM" id="SSF88946">
    <property type="entry name" value="Sigma2 domain of RNA polymerase sigma factors"/>
    <property type="match status" value="1"/>
</dbReference>
<dbReference type="NCBIfam" id="TIGR02937">
    <property type="entry name" value="sigma70-ECF"/>
    <property type="match status" value="1"/>
</dbReference>
<name>A0A0N7HY12_9FLAO</name>
<feature type="domain" description="RNA polymerase sigma factor 70 region 4 type 2" evidence="6">
    <location>
        <begin position="104"/>
        <end position="150"/>
    </location>
</feature>
<dbReference type="PANTHER" id="PTHR43133:SF62">
    <property type="entry name" value="RNA POLYMERASE SIGMA FACTOR SIGZ"/>
    <property type="match status" value="1"/>
</dbReference>
<dbReference type="InterPro" id="IPR036388">
    <property type="entry name" value="WH-like_DNA-bd_sf"/>
</dbReference>
<dbReference type="InterPro" id="IPR039425">
    <property type="entry name" value="RNA_pol_sigma-70-like"/>
</dbReference>
<evidence type="ECO:0000259" key="6">
    <source>
        <dbReference type="Pfam" id="PF08281"/>
    </source>
</evidence>
<sequence>MNTEIIHVWNDMNDRLANFVNSKVKDPDLTKDIVQDVFLKAFTKFDTLKNKEKLVSWIYQITRNEIVSHFRKLKFDISTEDIESVEYSNDSLTSELAHCISPFINSLPEKYKQAIIMADIENVPQKEIAKRLNISYSGAKSRVQRGRELLKSSYNQCCAISTDIYGNVMDYTAKNRKLSCE</sequence>
<protein>
    <recommendedName>
        <fullName evidence="9">RNA polymerase subunit sigma</fullName>
    </recommendedName>
</protein>
<dbReference type="SUPFAM" id="SSF88659">
    <property type="entry name" value="Sigma3 and sigma4 domains of RNA polymerase sigma factors"/>
    <property type="match status" value="1"/>
</dbReference>
<dbReference type="Gene3D" id="1.10.1740.10">
    <property type="match status" value="1"/>
</dbReference>
<keyword evidence="2" id="KW-0805">Transcription regulation</keyword>
<evidence type="ECO:0000313" key="8">
    <source>
        <dbReference type="Proteomes" id="UP000057981"/>
    </source>
</evidence>